<dbReference type="SMART" id="SM00487">
    <property type="entry name" value="DEXDc"/>
    <property type="match status" value="1"/>
</dbReference>
<dbReference type="Pfam" id="PF00270">
    <property type="entry name" value="DEAD"/>
    <property type="match status" value="1"/>
</dbReference>
<dbReference type="InterPro" id="IPR050474">
    <property type="entry name" value="Hel308_SKI2-like"/>
</dbReference>
<dbReference type="GO" id="GO:0005524">
    <property type="term" value="F:ATP binding"/>
    <property type="evidence" value="ECO:0007669"/>
    <property type="project" value="UniProtKB-KW"/>
</dbReference>
<evidence type="ECO:0000313" key="6">
    <source>
        <dbReference type="EMBL" id="SEH97593.1"/>
    </source>
</evidence>
<keyword evidence="7" id="KW-1185">Reference proteome</keyword>
<keyword evidence="3 6" id="KW-0347">Helicase</keyword>
<keyword evidence="2" id="KW-0378">Hydrolase</keyword>
<dbReference type="InterPro" id="IPR011545">
    <property type="entry name" value="DEAD/DEAH_box_helicase_dom"/>
</dbReference>
<dbReference type="EMBL" id="LT629973">
    <property type="protein sequence ID" value="SEH97593.1"/>
    <property type="molecule type" value="Genomic_DNA"/>
</dbReference>
<dbReference type="InterPro" id="IPR014001">
    <property type="entry name" value="Helicase_ATP-bd"/>
</dbReference>
<dbReference type="GO" id="GO:0016787">
    <property type="term" value="F:hydrolase activity"/>
    <property type="evidence" value="ECO:0007669"/>
    <property type="project" value="UniProtKB-KW"/>
</dbReference>
<keyword evidence="4" id="KW-0067">ATP-binding</keyword>
<gene>
    <name evidence="6" type="ORF">PYTT_2227</name>
</gene>
<dbReference type="STRING" id="1679444.PYTT_2227"/>
<evidence type="ECO:0000256" key="1">
    <source>
        <dbReference type="ARBA" id="ARBA00022741"/>
    </source>
</evidence>
<proteinExistence type="predicted"/>
<dbReference type="InterPro" id="IPR027417">
    <property type="entry name" value="P-loop_NTPase"/>
</dbReference>
<dbReference type="SUPFAM" id="SSF52540">
    <property type="entry name" value="P-loop containing nucleoside triphosphate hydrolases"/>
    <property type="match status" value="1"/>
</dbReference>
<dbReference type="GO" id="GO:0004386">
    <property type="term" value="F:helicase activity"/>
    <property type="evidence" value="ECO:0007669"/>
    <property type="project" value="UniProtKB-KW"/>
</dbReference>
<evidence type="ECO:0000256" key="4">
    <source>
        <dbReference type="ARBA" id="ARBA00022840"/>
    </source>
</evidence>
<evidence type="ECO:0000313" key="7">
    <source>
        <dbReference type="Proteomes" id="UP000176204"/>
    </source>
</evidence>
<evidence type="ECO:0000256" key="2">
    <source>
        <dbReference type="ARBA" id="ARBA00022801"/>
    </source>
</evidence>
<feature type="domain" description="Helicase ATP-binding" evidence="5">
    <location>
        <begin position="87"/>
        <end position="256"/>
    </location>
</feature>
<evidence type="ECO:0000259" key="5">
    <source>
        <dbReference type="SMART" id="SM00487"/>
    </source>
</evidence>
<reference evidence="7" key="1">
    <citation type="submission" date="2016-09" db="EMBL/GenBank/DDBJ databases">
        <authorList>
            <person name="Koehorst J."/>
        </authorList>
    </citation>
    <scope>NUCLEOTIDE SEQUENCE [LARGE SCALE GENOMIC DNA]</scope>
</reference>
<accession>A0A1H6MJ50</accession>
<protein>
    <submittedName>
        <fullName evidence="6">Dead/deah box helicase</fullName>
    </submittedName>
</protein>
<dbReference type="KEGG" id="agl:PYTT_2227"/>
<name>A0A1H6MJ50_9BACT</name>
<dbReference type="AlphaFoldDB" id="A0A1H6MJ50"/>
<dbReference type="RefSeq" id="WP_067776730.1">
    <property type="nucleotide sequence ID" value="NZ_LIGX01000031.1"/>
</dbReference>
<dbReference type="GO" id="GO:0003676">
    <property type="term" value="F:nucleic acid binding"/>
    <property type="evidence" value="ECO:0007669"/>
    <property type="project" value="InterPro"/>
</dbReference>
<dbReference type="PANTHER" id="PTHR47961">
    <property type="entry name" value="DNA POLYMERASE THETA, PUTATIVE (AFU_ORTHOLOGUE AFUA_1G05260)-RELATED"/>
    <property type="match status" value="1"/>
</dbReference>
<organism evidence="6 7">
    <name type="scientific">Akkermansia glycaniphila</name>
    <dbReference type="NCBI Taxonomy" id="1679444"/>
    <lineage>
        <taxon>Bacteria</taxon>
        <taxon>Pseudomonadati</taxon>
        <taxon>Verrucomicrobiota</taxon>
        <taxon>Verrucomicrobiia</taxon>
        <taxon>Verrucomicrobiales</taxon>
        <taxon>Akkermansiaceae</taxon>
        <taxon>Akkermansia</taxon>
    </lineage>
</organism>
<dbReference type="Gene3D" id="3.40.50.300">
    <property type="entry name" value="P-loop containing nucleotide triphosphate hydrolases"/>
    <property type="match status" value="2"/>
</dbReference>
<keyword evidence="1" id="KW-0547">Nucleotide-binding</keyword>
<sequence length="783" mass="91408">MSLKTILECDDYDALLKNIIYKIHTQGPVDPHSFEELSYIKYMHPDIFEKQENTLMHVLGVFYKTRNPQTVLSLVYSSFKEMIEEKTHHLYTPSQASIYEHIKKNKIFSFSAPTSAGKSYVFRDLIREEEGDIVIIVPSRALIAEYLIHIRRILQAKTNILVLQHIDNINRNHVKRKIFVVTPERAMEIFNPTHQLRISLFLFDEAQICEEPIRGVTFDSLVRRALRIFPNTKKVFCHPFIENPEAQFAKHNLTEDVSSFVYQQNSVGKLFIRGDDGLSTFSIFSPYDEKAHHKKNVIHLEDDIIENIITKKGCVLIYVSKRSIYTSKIKTDFLKYINLCQDIDDPFAIEIIEKIREHIGSKNIKSEFIEYLSRGIVIHHGSVPLIVRSLIEKFINAGFARICFATSTLLQGVNLPFDAIFIDRFNFGDTKIESKSLNLKNLIGRAGRTMLKKINSFDYGFVIIKGSNVQTFVDYIKIPTKLESTSILDSQAHSEEDDEYEFIESVKSGEIDSELGLPKIEIQRLSSDEVENNISILLEYLFHEKKLITGKEYNNLKESLRTKIKDSFKYIFRQSLNRDLTEYEESVLSSSITILLWKIQGKTFKQTVTLRYNYITKKDEIRNERKKLKDSLITQEEFDAYCNNLKIKNSVAATKLPNKNIKYNFLFKQNTNIADINYDVVLFDTYDYLDEVISFSLSGKFIAAFENYYRKTYDIRAKYMVNIFRYGTNDDKEIMLLRYGFSFEDIENIYDHVTEVSENEIIFADSIRNLNNTYIKELIHRYI</sequence>
<evidence type="ECO:0000256" key="3">
    <source>
        <dbReference type="ARBA" id="ARBA00022806"/>
    </source>
</evidence>
<dbReference type="OrthoDB" id="9807155at2"/>
<dbReference type="PANTHER" id="PTHR47961:SF6">
    <property type="entry name" value="DNA-DIRECTED DNA POLYMERASE"/>
    <property type="match status" value="1"/>
</dbReference>
<dbReference type="Proteomes" id="UP000176204">
    <property type="component" value="Chromosome I"/>
</dbReference>